<sequence length="100" mass="11386">MTRSITSVILSIIFMGFVLAPSVIVIIDDTVDVSFFYTSGEEEDKGLEKNKDLEVMFLDLAINQSDFVSNDMEHNMRYIFKKYQKPHLNLVSPPPELGIV</sequence>
<evidence type="ECO:0000256" key="1">
    <source>
        <dbReference type="SAM" id="Phobius"/>
    </source>
</evidence>
<keyword evidence="1" id="KW-0472">Membrane</keyword>
<protein>
    <submittedName>
        <fullName evidence="2">Uncharacterized protein</fullName>
    </submittedName>
</protein>
<dbReference type="Proteomes" id="UP000636004">
    <property type="component" value="Unassembled WGS sequence"/>
</dbReference>
<proteinExistence type="predicted"/>
<organism evidence="2 3">
    <name type="scientific">Algibacter mikhailovii</name>
    <dbReference type="NCBI Taxonomy" id="425498"/>
    <lineage>
        <taxon>Bacteria</taxon>
        <taxon>Pseudomonadati</taxon>
        <taxon>Bacteroidota</taxon>
        <taxon>Flavobacteriia</taxon>
        <taxon>Flavobacteriales</taxon>
        <taxon>Flavobacteriaceae</taxon>
        <taxon>Algibacter</taxon>
    </lineage>
</organism>
<evidence type="ECO:0000313" key="2">
    <source>
        <dbReference type="EMBL" id="GGZ88706.1"/>
    </source>
</evidence>
<keyword evidence="3" id="KW-1185">Reference proteome</keyword>
<dbReference type="RefSeq" id="WP_189361869.1">
    <property type="nucleotide sequence ID" value="NZ_BMWZ01000007.1"/>
</dbReference>
<keyword evidence="1" id="KW-1133">Transmembrane helix</keyword>
<dbReference type="EMBL" id="BMWZ01000007">
    <property type="protein sequence ID" value="GGZ88706.1"/>
    <property type="molecule type" value="Genomic_DNA"/>
</dbReference>
<accession>A0A918R9K5</accession>
<reference evidence="2" key="1">
    <citation type="journal article" date="2014" name="Int. J. Syst. Evol. Microbiol.">
        <title>Complete genome sequence of Corynebacterium casei LMG S-19264T (=DSM 44701T), isolated from a smear-ripened cheese.</title>
        <authorList>
            <consortium name="US DOE Joint Genome Institute (JGI-PGF)"/>
            <person name="Walter F."/>
            <person name="Albersmeier A."/>
            <person name="Kalinowski J."/>
            <person name="Ruckert C."/>
        </authorList>
    </citation>
    <scope>NUCLEOTIDE SEQUENCE</scope>
    <source>
        <strain evidence="2">KCTC 12710</strain>
    </source>
</reference>
<name>A0A918R9K5_9FLAO</name>
<comment type="caution">
    <text evidence="2">The sequence shown here is derived from an EMBL/GenBank/DDBJ whole genome shotgun (WGS) entry which is preliminary data.</text>
</comment>
<feature type="transmembrane region" description="Helical" evidence="1">
    <location>
        <begin position="7"/>
        <end position="27"/>
    </location>
</feature>
<dbReference type="AlphaFoldDB" id="A0A918R9K5"/>
<reference evidence="2" key="2">
    <citation type="submission" date="2020-09" db="EMBL/GenBank/DDBJ databases">
        <authorList>
            <person name="Sun Q."/>
            <person name="Kim S."/>
        </authorList>
    </citation>
    <scope>NUCLEOTIDE SEQUENCE</scope>
    <source>
        <strain evidence="2">KCTC 12710</strain>
    </source>
</reference>
<keyword evidence="1" id="KW-0812">Transmembrane</keyword>
<gene>
    <name evidence="2" type="ORF">GCM10007028_28470</name>
</gene>
<evidence type="ECO:0000313" key="3">
    <source>
        <dbReference type="Proteomes" id="UP000636004"/>
    </source>
</evidence>